<dbReference type="PANTHER" id="PTHR11061:SF30">
    <property type="entry name" value="TRNA (URACIL(54)-C(5))-METHYLTRANSFERASE"/>
    <property type="match status" value="1"/>
</dbReference>
<keyword evidence="2 4" id="KW-0808">Transferase</keyword>
<dbReference type="Proteomes" id="UP001196661">
    <property type="component" value="Unassembled WGS sequence"/>
</dbReference>
<comment type="caution">
    <text evidence="7">The sequence shown here is derived from an EMBL/GenBank/DDBJ whole genome shotgun (WGS) entry which is preliminary data.</text>
</comment>
<evidence type="ECO:0000256" key="2">
    <source>
        <dbReference type="ARBA" id="ARBA00022679"/>
    </source>
</evidence>
<evidence type="ECO:0000313" key="8">
    <source>
        <dbReference type="Proteomes" id="UP001196661"/>
    </source>
</evidence>
<protein>
    <submittedName>
        <fullName evidence="7">23S rRNA (Uracil(1939)-C(5))-methyltransferase RlmD</fullName>
        <ecNumber evidence="7">2.1.1.190</ecNumber>
    </submittedName>
</protein>
<dbReference type="InterPro" id="IPR010280">
    <property type="entry name" value="U5_MeTrfase_fam"/>
</dbReference>
<dbReference type="GO" id="GO:0008168">
    <property type="term" value="F:methyltransferase activity"/>
    <property type="evidence" value="ECO:0007669"/>
    <property type="project" value="UniProtKB-KW"/>
</dbReference>
<keyword evidence="3 4" id="KW-0949">S-adenosyl-L-methionine</keyword>
<evidence type="ECO:0000256" key="5">
    <source>
        <dbReference type="PROSITE-ProRule" id="PRU10015"/>
    </source>
</evidence>
<dbReference type="EC" id="2.1.1.190" evidence="7"/>
<accession>A0ABS5Y2F2</accession>
<comment type="similarity">
    <text evidence="4">Belongs to the class I-like SAM-binding methyltransferase superfamily. RNA M5U methyltransferase family.</text>
</comment>
<dbReference type="EMBL" id="JADOER010000004">
    <property type="protein sequence ID" value="MBT9311170.1"/>
    <property type="molecule type" value="Genomic_DNA"/>
</dbReference>
<name>A0ABS5Y2F2_9CYAN</name>
<dbReference type="SUPFAM" id="SSF53335">
    <property type="entry name" value="S-adenosyl-L-methionine-dependent methyltransferases"/>
    <property type="match status" value="1"/>
</dbReference>
<dbReference type="Gene3D" id="3.40.50.150">
    <property type="entry name" value="Vaccinia Virus protein VP39"/>
    <property type="match status" value="1"/>
</dbReference>
<dbReference type="GO" id="GO:0032259">
    <property type="term" value="P:methylation"/>
    <property type="evidence" value="ECO:0007669"/>
    <property type="project" value="UniProtKB-KW"/>
</dbReference>
<dbReference type="Pfam" id="PF05958">
    <property type="entry name" value="tRNA_U5-meth_tr"/>
    <property type="match status" value="1"/>
</dbReference>
<feature type="binding site" evidence="4">
    <location>
        <position position="320"/>
    </location>
    <ligand>
        <name>S-adenosyl-L-methionine</name>
        <dbReference type="ChEBI" id="CHEBI:59789"/>
    </ligand>
</feature>
<dbReference type="NCBIfam" id="TIGR00479">
    <property type="entry name" value="rumA"/>
    <property type="match status" value="1"/>
</dbReference>
<dbReference type="Gene3D" id="2.40.50.140">
    <property type="entry name" value="Nucleic acid-binding proteins"/>
    <property type="match status" value="1"/>
</dbReference>
<evidence type="ECO:0000256" key="3">
    <source>
        <dbReference type="ARBA" id="ARBA00022691"/>
    </source>
</evidence>
<keyword evidence="8" id="KW-1185">Reference proteome</keyword>
<evidence type="ECO:0000259" key="6">
    <source>
        <dbReference type="PROSITE" id="PS50926"/>
    </source>
</evidence>
<feature type="binding site" evidence="4">
    <location>
        <position position="291"/>
    </location>
    <ligand>
        <name>S-adenosyl-L-methionine</name>
        <dbReference type="ChEBI" id="CHEBI:59789"/>
    </ligand>
</feature>
<reference evidence="7 8" key="1">
    <citation type="journal article" date="2021" name="Mar. Drugs">
        <title>Genome Reduction and Secondary Metabolism of the Marine Sponge-Associated Cyanobacterium Leptothoe.</title>
        <authorList>
            <person name="Konstantinou D."/>
            <person name="Popin R.V."/>
            <person name="Fewer D.P."/>
            <person name="Sivonen K."/>
            <person name="Gkelis S."/>
        </authorList>
    </citation>
    <scope>NUCLEOTIDE SEQUENCE [LARGE SCALE GENOMIC DNA]</scope>
    <source>
        <strain evidence="7 8">TAU-MAC 1615</strain>
    </source>
</reference>
<dbReference type="InterPro" id="IPR012340">
    <property type="entry name" value="NA-bd_OB-fold"/>
</dbReference>
<organism evidence="7 8">
    <name type="scientific">Leptothoe kymatousa TAU-MAC 1615</name>
    <dbReference type="NCBI Taxonomy" id="2364775"/>
    <lineage>
        <taxon>Bacteria</taxon>
        <taxon>Bacillati</taxon>
        <taxon>Cyanobacteriota</taxon>
        <taxon>Cyanophyceae</taxon>
        <taxon>Nodosilineales</taxon>
        <taxon>Cymatolegaceae</taxon>
        <taxon>Leptothoe</taxon>
        <taxon>Leptothoe kymatousa</taxon>
    </lineage>
</organism>
<feature type="binding site" evidence="4">
    <location>
        <position position="341"/>
    </location>
    <ligand>
        <name>S-adenosyl-L-methionine</name>
        <dbReference type="ChEBI" id="CHEBI:59789"/>
    </ligand>
</feature>
<feature type="binding site" evidence="4">
    <location>
        <position position="390"/>
    </location>
    <ligand>
        <name>S-adenosyl-L-methionine</name>
        <dbReference type="ChEBI" id="CHEBI:59789"/>
    </ligand>
</feature>
<dbReference type="PROSITE" id="PS50926">
    <property type="entry name" value="TRAM"/>
    <property type="match status" value="1"/>
</dbReference>
<dbReference type="InterPro" id="IPR002792">
    <property type="entry name" value="TRAM_dom"/>
</dbReference>
<feature type="active site" description="Nucleophile" evidence="4">
    <location>
        <position position="417"/>
    </location>
</feature>
<dbReference type="PANTHER" id="PTHR11061">
    <property type="entry name" value="RNA M5U METHYLTRANSFERASE"/>
    <property type="match status" value="1"/>
</dbReference>
<dbReference type="PROSITE" id="PS01230">
    <property type="entry name" value="TRMA_1"/>
    <property type="match status" value="1"/>
</dbReference>
<dbReference type="PROSITE" id="PS51687">
    <property type="entry name" value="SAM_MT_RNA_M5U"/>
    <property type="match status" value="1"/>
</dbReference>
<dbReference type="CDD" id="cd02440">
    <property type="entry name" value="AdoMet_MTases"/>
    <property type="match status" value="1"/>
</dbReference>
<dbReference type="InterPro" id="IPR030390">
    <property type="entry name" value="MeTrfase_TrmA_AS"/>
</dbReference>
<feature type="active site" evidence="5">
    <location>
        <position position="417"/>
    </location>
</feature>
<feature type="domain" description="TRAM" evidence="6">
    <location>
        <begin position="9"/>
        <end position="67"/>
    </location>
</feature>
<evidence type="ECO:0000256" key="1">
    <source>
        <dbReference type="ARBA" id="ARBA00022603"/>
    </source>
</evidence>
<evidence type="ECO:0000313" key="7">
    <source>
        <dbReference type="EMBL" id="MBT9311170.1"/>
    </source>
</evidence>
<dbReference type="SUPFAM" id="SSF50249">
    <property type="entry name" value="Nucleic acid-binding proteins"/>
    <property type="match status" value="1"/>
</dbReference>
<dbReference type="Pfam" id="PF01938">
    <property type="entry name" value="TRAM"/>
    <property type="match status" value="1"/>
</dbReference>
<keyword evidence="1 4" id="KW-0489">Methyltransferase</keyword>
<dbReference type="Gene3D" id="2.40.50.1070">
    <property type="match status" value="1"/>
</dbReference>
<proteinExistence type="inferred from homology"/>
<evidence type="ECO:0000256" key="4">
    <source>
        <dbReference type="PROSITE-ProRule" id="PRU01024"/>
    </source>
</evidence>
<dbReference type="InterPro" id="IPR029063">
    <property type="entry name" value="SAM-dependent_MTases_sf"/>
</dbReference>
<dbReference type="RefSeq" id="WP_215617072.1">
    <property type="nucleotide sequence ID" value="NZ_JADOER010000004.1"/>
</dbReference>
<sequence length="467" mass="51868">MAAQTTLSDWKQGQIIDVTIESLSNSGDGVGRWQERVVFVANSVPGDTLQVRLTRIKANYGYGKWIQILQPSPHRVRPACIVADKCGGCQWQAVDYAQQMAAKEHQVQSALARIGGLSDVRIEAILGAPQVLKYRNKVTYPLARGNGGTVKAGYYRQGSHQIVNLNQCPIQHEQLDPLLVAAKTAIQTRQWSLYNEKKHQGRLRHLGLRVGQHTQQVLLTLVTTGHLPDVKQQAEQWLEEHPNLVGVCLNINTHKTNRIFGEETTCLAGQPYIEELFLGLRLRIQPNTFFQVNTLQAERLVQIVLDELNLQGNETVVDTYCGIGTLSLPIAQRVARCIGIELQAEAVAQARHNAALNGLQNTEFFAGSVEELLQDISGQEARPIDAVVLDPPRKGCDRTVLDTLLEIAPARVVYMSCNPTTLARDLKILCAQDYRLQKVQPADFFPQTAHVECVAFLEHRSQESSSA</sequence>
<gene>
    <name evidence="7" type="primary">rlmD</name>
    <name evidence="7" type="ORF">IXB28_03040</name>
</gene>